<dbReference type="Pfam" id="PF12937">
    <property type="entry name" value="F-box-like"/>
    <property type="match status" value="1"/>
</dbReference>
<dbReference type="Pfam" id="PF24750">
    <property type="entry name" value="b-prop_At3g26010-like"/>
    <property type="match status" value="1"/>
</dbReference>
<dbReference type="InterPro" id="IPR036047">
    <property type="entry name" value="F-box-like_dom_sf"/>
</dbReference>
<dbReference type="Gene3D" id="1.20.1280.50">
    <property type="match status" value="1"/>
</dbReference>
<comment type="caution">
    <text evidence="3">The sequence shown here is derived from an EMBL/GenBank/DDBJ whole genome shotgun (WGS) entry which is preliminary data.</text>
</comment>
<dbReference type="Proteomes" id="UP001154282">
    <property type="component" value="Unassembled WGS sequence"/>
</dbReference>
<dbReference type="SUPFAM" id="SSF81383">
    <property type="entry name" value="F-box domain"/>
    <property type="match status" value="1"/>
</dbReference>
<dbReference type="InterPro" id="IPR055290">
    <property type="entry name" value="At3g26010-like"/>
</dbReference>
<evidence type="ECO:0000313" key="4">
    <source>
        <dbReference type="Proteomes" id="UP001154282"/>
    </source>
</evidence>
<dbReference type="EMBL" id="CAMGYJ010000003">
    <property type="protein sequence ID" value="CAI0396072.1"/>
    <property type="molecule type" value="Genomic_DNA"/>
</dbReference>
<keyword evidence="4" id="KW-1185">Reference proteome</keyword>
<dbReference type="AlphaFoldDB" id="A0AAV0IF08"/>
<evidence type="ECO:0000313" key="3">
    <source>
        <dbReference type="EMBL" id="CAI0396072.1"/>
    </source>
</evidence>
<dbReference type="InterPro" id="IPR001810">
    <property type="entry name" value="F-box_dom"/>
</dbReference>
<sequence length="436" mass="49514">MISKLGDDLLLEILIRLPNPRSACRCKSVSKRWSFLISDPSFNRRFVSHHQRPPLLLPSNDPQSIIPTILPVPTDVDGLRFSVLDSFEDLLLCGVTFPEDIDAEFSRSYFVCNVFTKQWVALPLAPEIPPGCAVVVPRLVCEPAVSNNLDMGDGEASVCYSEYRFRVVCICQCGLRIKLDVFCSETGEWTKEAVVLDGDYLIQMKNVLSCNGELFFVDLYEDEDGDVYPLIAVINPFRLDMRPTYLDARELLVTPKWDIAVSQGALHVILFEEERTPDCSMADLSVWKLQEDPKTWRLVREGVVKTTPRCLHREMADIEHCEKAGPERKTSTSNYEVDAIIFPSLHPDNPEIVFFHCFSIGPQCAILSCDLTRGELEFFSYFRARSLRWAVFQPKVSCCSSPIRRYKELKLLYNGSYSCWVQSSKPTTPSITGTYS</sequence>
<protein>
    <recommendedName>
        <fullName evidence="5">F-box domain-containing protein</fullName>
    </recommendedName>
</protein>
<reference evidence="3" key="1">
    <citation type="submission" date="2022-08" db="EMBL/GenBank/DDBJ databases">
        <authorList>
            <person name="Gutierrez-Valencia J."/>
        </authorList>
    </citation>
    <scope>NUCLEOTIDE SEQUENCE</scope>
</reference>
<dbReference type="InterPro" id="IPR056592">
    <property type="entry name" value="Beta-prop_At3g26010-like"/>
</dbReference>
<accession>A0AAV0IF08</accession>
<organism evidence="3 4">
    <name type="scientific">Linum tenue</name>
    <dbReference type="NCBI Taxonomy" id="586396"/>
    <lineage>
        <taxon>Eukaryota</taxon>
        <taxon>Viridiplantae</taxon>
        <taxon>Streptophyta</taxon>
        <taxon>Embryophyta</taxon>
        <taxon>Tracheophyta</taxon>
        <taxon>Spermatophyta</taxon>
        <taxon>Magnoliopsida</taxon>
        <taxon>eudicotyledons</taxon>
        <taxon>Gunneridae</taxon>
        <taxon>Pentapetalae</taxon>
        <taxon>rosids</taxon>
        <taxon>fabids</taxon>
        <taxon>Malpighiales</taxon>
        <taxon>Linaceae</taxon>
        <taxon>Linum</taxon>
    </lineage>
</organism>
<dbReference type="PANTHER" id="PTHR35546">
    <property type="entry name" value="F-BOX PROTEIN INTERACTION DOMAIN PROTEIN-RELATED"/>
    <property type="match status" value="1"/>
</dbReference>
<name>A0AAV0IF08_9ROSI</name>
<feature type="domain" description="F-box protein At3g26010-like beta-propeller" evidence="2">
    <location>
        <begin position="106"/>
        <end position="305"/>
    </location>
</feature>
<evidence type="ECO:0000259" key="1">
    <source>
        <dbReference type="Pfam" id="PF12937"/>
    </source>
</evidence>
<feature type="domain" description="F-box" evidence="1">
    <location>
        <begin position="7"/>
        <end position="46"/>
    </location>
</feature>
<evidence type="ECO:0008006" key="5">
    <source>
        <dbReference type="Google" id="ProtNLM"/>
    </source>
</evidence>
<dbReference type="PANTHER" id="PTHR35546:SF128">
    <property type="entry name" value="F-BOX ASSOCIATED DOMAIN-CONTAINING PROTEIN"/>
    <property type="match status" value="1"/>
</dbReference>
<proteinExistence type="predicted"/>
<gene>
    <name evidence="3" type="ORF">LITE_LOCUS8969</name>
</gene>
<evidence type="ECO:0000259" key="2">
    <source>
        <dbReference type="Pfam" id="PF24750"/>
    </source>
</evidence>